<name>A0A498KEG7_MALDO</name>
<dbReference type="GO" id="GO:0009507">
    <property type="term" value="C:chloroplast"/>
    <property type="evidence" value="ECO:0007669"/>
    <property type="project" value="TreeGrafter"/>
</dbReference>
<evidence type="ECO:0000313" key="2">
    <source>
        <dbReference type="EMBL" id="RXI06559.1"/>
    </source>
</evidence>
<feature type="transmembrane region" description="Helical" evidence="1">
    <location>
        <begin position="106"/>
        <end position="125"/>
    </location>
</feature>
<dbReference type="AlphaFoldDB" id="A0A498KEG7"/>
<feature type="non-terminal residue" evidence="2">
    <location>
        <position position="1"/>
    </location>
</feature>
<comment type="caution">
    <text evidence="2">The sequence shown here is derived from an EMBL/GenBank/DDBJ whole genome shotgun (WGS) entry which is preliminary data.</text>
</comment>
<keyword evidence="1" id="KW-0472">Membrane</keyword>
<evidence type="ECO:0000313" key="3">
    <source>
        <dbReference type="Proteomes" id="UP000290289"/>
    </source>
</evidence>
<dbReference type="Proteomes" id="UP000290289">
    <property type="component" value="Chromosome 2"/>
</dbReference>
<sequence>AAFSTSHEHRHSARFLRRLQSKPTFRIALSVPKMAENTEIVIKEDGPKGPKNLFSLFPKFKLQFPFLKQEPEGVVVADEPRKADEGTESNIQKPVVVSFPKAQVAAPPPVALSALGGYLVLRWIWARWQERRDKKDGSSDDERSSADE</sequence>
<evidence type="ECO:0000256" key="1">
    <source>
        <dbReference type="SAM" id="Phobius"/>
    </source>
</evidence>
<keyword evidence="1" id="KW-0812">Transmembrane</keyword>
<accession>A0A498KEG7</accession>
<dbReference type="PANTHER" id="PTHR36374:SF1">
    <property type="entry name" value="OS01G0969000 PROTEIN"/>
    <property type="match status" value="1"/>
</dbReference>
<keyword evidence="3" id="KW-1185">Reference proteome</keyword>
<gene>
    <name evidence="2" type="ORF">DVH24_025695</name>
</gene>
<proteinExistence type="predicted"/>
<reference evidence="2 3" key="1">
    <citation type="submission" date="2018-10" db="EMBL/GenBank/DDBJ databases">
        <title>A high-quality apple genome assembly.</title>
        <authorList>
            <person name="Hu J."/>
        </authorList>
    </citation>
    <scope>NUCLEOTIDE SEQUENCE [LARGE SCALE GENOMIC DNA]</scope>
    <source>
        <strain evidence="3">cv. HFTH1</strain>
        <tissue evidence="2">Young leaf</tissue>
    </source>
</reference>
<dbReference type="PANTHER" id="PTHR36374">
    <property type="entry name" value="OS01G0969000 PROTEIN"/>
    <property type="match status" value="1"/>
</dbReference>
<dbReference type="STRING" id="3750.A0A498KEG7"/>
<keyword evidence="1" id="KW-1133">Transmembrane helix</keyword>
<dbReference type="EMBL" id="RDQH01000328">
    <property type="protein sequence ID" value="RXI06559.1"/>
    <property type="molecule type" value="Genomic_DNA"/>
</dbReference>
<protein>
    <submittedName>
        <fullName evidence="2">Uncharacterized protein</fullName>
    </submittedName>
</protein>
<organism evidence="2 3">
    <name type="scientific">Malus domestica</name>
    <name type="common">Apple</name>
    <name type="synonym">Pyrus malus</name>
    <dbReference type="NCBI Taxonomy" id="3750"/>
    <lineage>
        <taxon>Eukaryota</taxon>
        <taxon>Viridiplantae</taxon>
        <taxon>Streptophyta</taxon>
        <taxon>Embryophyta</taxon>
        <taxon>Tracheophyta</taxon>
        <taxon>Spermatophyta</taxon>
        <taxon>Magnoliopsida</taxon>
        <taxon>eudicotyledons</taxon>
        <taxon>Gunneridae</taxon>
        <taxon>Pentapetalae</taxon>
        <taxon>rosids</taxon>
        <taxon>fabids</taxon>
        <taxon>Rosales</taxon>
        <taxon>Rosaceae</taxon>
        <taxon>Amygdaloideae</taxon>
        <taxon>Maleae</taxon>
        <taxon>Malus</taxon>
    </lineage>
</organism>